<protein>
    <recommendedName>
        <fullName evidence="4">Exo-alpha-sialidase</fullName>
    </recommendedName>
</protein>
<dbReference type="InterPro" id="IPR036278">
    <property type="entry name" value="Sialidase_sf"/>
</dbReference>
<dbReference type="CDD" id="cd15482">
    <property type="entry name" value="Sialidase_non-viral"/>
    <property type="match status" value="1"/>
</dbReference>
<dbReference type="OrthoDB" id="9976736at2759"/>
<name>A0A815YYL7_9BILA</name>
<dbReference type="Gene3D" id="2.120.10.10">
    <property type="match status" value="1"/>
</dbReference>
<keyword evidence="3" id="KW-1185">Reference proteome</keyword>
<gene>
    <name evidence="1" type="ORF">GPM918_LOCUS40723</name>
    <name evidence="2" type="ORF">SRO942_LOCUS41700</name>
</gene>
<organism evidence="1 3">
    <name type="scientific">Didymodactylos carnosus</name>
    <dbReference type="NCBI Taxonomy" id="1234261"/>
    <lineage>
        <taxon>Eukaryota</taxon>
        <taxon>Metazoa</taxon>
        <taxon>Spiralia</taxon>
        <taxon>Gnathifera</taxon>
        <taxon>Rotifera</taxon>
        <taxon>Eurotatoria</taxon>
        <taxon>Bdelloidea</taxon>
        <taxon>Philodinida</taxon>
        <taxon>Philodinidae</taxon>
        <taxon>Didymodactylos</taxon>
    </lineage>
</organism>
<evidence type="ECO:0008006" key="4">
    <source>
        <dbReference type="Google" id="ProtNLM"/>
    </source>
</evidence>
<comment type="caution">
    <text evidence="1">The sequence shown here is derived from an EMBL/GenBank/DDBJ whole genome shotgun (WGS) entry which is preliminary data.</text>
</comment>
<evidence type="ECO:0000313" key="1">
    <source>
        <dbReference type="EMBL" id="CAF1575895.1"/>
    </source>
</evidence>
<accession>A0A815YYL7</accession>
<reference evidence="1" key="1">
    <citation type="submission" date="2021-02" db="EMBL/GenBank/DDBJ databases">
        <authorList>
            <person name="Nowell W R."/>
        </authorList>
    </citation>
    <scope>NUCLEOTIDE SEQUENCE</scope>
</reference>
<proteinExistence type="predicted"/>
<sequence length="414" mass="45997">PLLDSSLDLNEVVYHDEPSAIFLGSPSIVRLSSGRLLASHDFFGRGYGSQPRNVSVYGSDDGGQSWLFLSYIQHSYWTTLAVYNGTIYAIGTDNDINGNIIIHRSADNGASWNYNNSDDGVILFHGSFATGPTPIVVANQVMYRAIEYFPAPHRWPADFQAAIISCNLSSYSSAAADPVMSPSNWRLTPPVVFDKKWLPSPYPNLTAPGFLEGNVVILSVPPSAGVSQQQLRVLNVLRFNSDPLANLAIILELNLTTYTLSFVSLIELPGGLSKFSIRYDPITRTYLTLSNPVTSRTETSQRNILSLSYTNDVVGLSEWHIISDRLLYDDTGLTENDSLRYTGFQYVDWQFDTLSSSVGKASCIDWNCDGGPDMIYLIRTAYRGANSYHNSNRITYKTLHNYRALIKHHQTMSA</sequence>
<dbReference type="EMBL" id="CAJOBC010096541">
    <property type="protein sequence ID" value="CAF4440948.1"/>
    <property type="molecule type" value="Genomic_DNA"/>
</dbReference>
<dbReference type="Proteomes" id="UP000681722">
    <property type="component" value="Unassembled WGS sequence"/>
</dbReference>
<evidence type="ECO:0000313" key="2">
    <source>
        <dbReference type="EMBL" id="CAF4440948.1"/>
    </source>
</evidence>
<dbReference type="SUPFAM" id="SSF50939">
    <property type="entry name" value="Sialidases"/>
    <property type="match status" value="1"/>
</dbReference>
<evidence type="ECO:0000313" key="3">
    <source>
        <dbReference type="Proteomes" id="UP000663829"/>
    </source>
</evidence>
<dbReference type="EMBL" id="CAJNOQ010030649">
    <property type="protein sequence ID" value="CAF1575895.1"/>
    <property type="molecule type" value="Genomic_DNA"/>
</dbReference>
<dbReference type="Proteomes" id="UP000663829">
    <property type="component" value="Unassembled WGS sequence"/>
</dbReference>
<feature type="non-terminal residue" evidence="1">
    <location>
        <position position="1"/>
    </location>
</feature>
<dbReference type="AlphaFoldDB" id="A0A815YYL7"/>